<dbReference type="SMART" id="SM01117">
    <property type="entry name" value="Cyt-b5"/>
    <property type="match status" value="1"/>
</dbReference>
<sequence length="103" mass="11526">MSQYDGRGPDKRILVAVNGKVFDVTKNGGPYASFAGRDVSRALACFMADESFVRTTYDDLSDLSVEQLDRLKEWERQFIGKILGVKLFTIICCKTSYGNKTDS</sequence>
<protein>
    <recommendedName>
        <fullName evidence="2">Cytochrome b5 heme-binding domain-containing protein</fullName>
    </recommendedName>
</protein>
<dbReference type="Proteomes" id="UP000272942">
    <property type="component" value="Unassembled WGS sequence"/>
</dbReference>
<dbReference type="EMBL" id="UZAN01049088">
    <property type="protein sequence ID" value="VDP87061.1"/>
    <property type="molecule type" value="Genomic_DNA"/>
</dbReference>
<dbReference type="PANTHER" id="PTHR10281">
    <property type="entry name" value="MEMBRANE-ASSOCIATED PROGESTERONE RECEPTOR COMPONENT-RELATED"/>
    <property type="match status" value="1"/>
</dbReference>
<reference evidence="3 4" key="1">
    <citation type="submission" date="2018-11" db="EMBL/GenBank/DDBJ databases">
        <authorList>
            <consortium name="Pathogen Informatics"/>
        </authorList>
    </citation>
    <scope>NUCLEOTIDE SEQUENCE [LARGE SCALE GENOMIC DNA]</scope>
    <source>
        <strain evidence="3 4">Egypt</strain>
    </source>
</reference>
<comment type="similarity">
    <text evidence="1">Belongs to the cytochrome b5 family. MAPR subfamily.</text>
</comment>
<dbReference type="PANTHER" id="PTHR10281:SF106">
    <property type="entry name" value="IP06960P-RELATED"/>
    <property type="match status" value="1"/>
</dbReference>
<keyword evidence="4" id="KW-1185">Reference proteome</keyword>
<dbReference type="GO" id="GO:0016020">
    <property type="term" value="C:membrane"/>
    <property type="evidence" value="ECO:0007669"/>
    <property type="project" value="TreeGrafter"/>
</dbReference>
<name>A0A3P8GWJ5_9TREM</name>
<evidence type="ECO:0000256" key="1">
    <source>
        <dbReference type="ARBA" id="ARBA00038357"/>
    </source>
</evidence>
<evidence type="ECO:0000313" key="3">
    <source>
        <dbReference type="EMBL" id="VDP87061.1"/>
    </source>
</evidence>
<dbReference type="AlphaFoldDB" id="A0A3P8GWJ5"/>
<gene>
    <name evidence="3" type="ORF">ECPE_LOCUS10448</name>
</gene>
<evidence type="ECO:0000313" key="4">
    <source>
        <dbReference type="Proteomes" id="UP000272942"/>
    </source>
</evidence>
<organism evidence="3 4">
    <name type="scientific">Echinostoma caproni</name>
    <dbReference type="NCBI Taxonomy" id="27848"/>
    <lineage>
        <taxon>Eukaryota</taxon>
        <taxon>Metazoa</taxon>
        <taxon>Spiralia</taxon>
        <taxon>Lophotrochozoa</taxon>
        <taxon>Platyhelminthes</taxon>
        <taxon>Trematoda</taxon>
        <taxon>Digenea</taxon>
        <taxon>Plagiorchiida</taxon>
        <taxon>Echinostomata</taxon>
        <taxon>Echinostomatoidea</taxon>
        <taxon>Echinostomatidae</taxon>
        <taxon>Echinostoma</taxon>
    </lineage>
</organism>
<dbReference type="InterPro" id="IPR050577">
    <property type="entry name" value="MAPR/NEUFC/NENF-like"/>
</dbReference>
<evidence type="ECO:0000259" key="2">
    <source>
        <dbReference type="SMART" id="SM01117"/>
    </source>
</evidence>
<dbReference type="SUPFAM" id="SSF55856">
    <property type="entry name" value="Cytochrome b5-like heme/steroid binding domain"/>
    <property type="match status" value="1"/>
</dbReference>
<dbReference type="Pfam" id="PF00173">
    <property type="entry name" value="Cyt-b5"/>
    <property type="match status" value="1"/>
</dbReference>
<feature type="domain" description="Cytochrome b5 heme-binding" evidence="2">
    <location>
        <begin position="1"/>
        <end position="83"/>
    </location>
</feature>
<dbReference type="Gene3D" id="3.10.120.10">
    <property type="entry name" value="Cytochrome b5-like heme/steroid binding domain"/>
    <property type="match status" value="1"/>
</dbReference>
<dbReference type="InterPro" id="IPR001199">
    <property type="entry name" value="Cyt_B5-like_heme/steroid-bd"/>
</dbReference>
<accession>A0A3P8GWJ5</accession>
<dbReference type="GO" id="GO:0005783">
    <property type="term" value="C:endoplasmic reticulum"/>
    <property type="evidence" value="ECO:0007669"/>
    <property type="project" value="TreeGrafter"/>
</dbReference>
<dbReference type="InterPro" id="IPR036400">
    <property type="entry name" value="Cyt_B5-like_heme/steroid_sf"/>
</dbReference>
<dbReference type="OrthoDB" id="547796at2759"/>
<proteinExistence type="inferred from homology"/>